<keyword evidence="4" id="KW-1185">Reference proteome</keyword>
<name>A0A345DAB4_9BURK</name>
<evidence type="ECO:0000313" key="4">
    <source>
        <dbReference type="Proteomes" id="UP000252182"/>
    </source>
</evidence>
<protein>
    <recommendedName>
        <fullName evidence="5">Permease</fullName>
    </recommendedName>
</protein>
<evidence type="ECO:0008006" key="5">
    <source>
        <dbReference type="Google" id="ProtNLM"/>
    </source>
</evidence>
<dbReference type="KEGG" id="hyf:DTO96_101032"/>
<evidence type="ECO:0000313" key="3">
    <source>
        <dbReference type="EMBL" id="AXF85302.1"/>
    </source>
</evidence>
<organism evidence="3 4">
    <name type="scientific">Ephemeroptericola cinctiostellae</name>
    <dbReference type="NCBI Taxonomy" id="2268024"/>
    <lineage>
        <taxon>Bacteria</taxon>
        <taxon>Pseudomonadati</taxon>
        <taxon>Pseudomonadota</taxon>
        <taxon>Betaproteobacteria</taxon>
        <taxon>Burkholderiales</taxon>
        <taxon>Burkholderiaceae</taxon>
        <taxon>Ephemeroptericola</taxon>
    </lineage>
</organism>
<feature type="transmembrane region" description="Helical" evidence="2">
    <location>
        <begin position="53"/>
        <end position="70"/>
    </location>
</feature>
<dbReference type="Proteomes" id="UP000252182">
    <property type="component" value="Chromosome"/>
</dbReference>
<dbReference type="OrthoDB" id="358752at2"/>
<keyword evidence="2" id="KW-0472">Membrane</keyword>
<feature type="transmembrane region" description="Helical" evidence="2">
    <location>
        <begin position="107"/>
        <end position="129"/>
    </location>
</feature>
<feature type="transmembrane region" description="Helical" evidence="2">
    <location>
        <begin position="265"/>
        <end position="288"/>
    </location>
</feature>
<dbReference type="PANTHER" id="PTHR36838">
    <property type="entry name" value="AUXIN EFFLUX CARRIER FAMILY PROTEIN"/>
    <property type="match status" value="1"/>
</dbReference>
<evidence type="ECO:0000256" key="1">
    <source>
        <dbReference type="ARBA" id="ARBA00022448"/>
    </source>
</evidence>
<keyword evidence="1" id="KW-0813">Transport</keyword>
<keyword evidence="2" id="KW-1133">Transmembrane helix</keyword>
<feature type="transmembrane region" description="Helical" evidence="2">
    <location>
        <begin position="30"/>
        <end position="47"/>
    </location>
</feature>
<feature type="transmembrane region" description="Helical" evidence="2">
    <location>
        <begin position="202"/>
        <end position="227"/>
    </location>
</feature>
<feature type="transmembrane region" description="Helical" evidence="2">
    <location>
        <begin position="82"/>
        <end position="101"/>
    </location>
</feature>
<feature type="transmembrane region" description="Helical" evidence="2">
    <location>
        <begin position="172"/>
        <end position="190"/>
    </location>
</feature>
<feature type="transmembrane region" description="Helical" evidence="2">
    <location>
        <begin position="239"/>
        <end position="258"/>
    </location>
</feature>
<gene>
    <name evidence="3" type="ORF">DTO96_101032</name>
</gene>
<dbReference type="AlphaFoldDB" id="A0A345DAB4"/>
<feature type="transmembrane region" description="Helical" evidence="2">
    <location>
        <begin position="6"/>
        <end position="23"/>
    </location>
</feature>
<sequence length="290" mass="31820">MPLSIFSPIIYLLFGLILGKFPIELKGRISMLLTKVVIPLVIIYNIATHQSGTFVIMAGIIVMMFLMLCLSRMVTKDPVQNLCFFYLNIGWLGLPIASTLFGDGAAMVIIAAYVGSSLFGNSIGVGLMAHGQDIKTRIWQTLQAPPVWALLVGILCLPLHNSIEALKPIYDVLKFLMGFMGMVVLGIWLSSTKITASDFKSALIPFFIRCMTIFVFVSLFILVCQYYDIALVLNNKPTLYLLCLLPPAANIIVLETHYMKSGRSASMIACGTCLSIAAIAAYVAFVLLKM</sequence>
<dbReference type="RefSeq" id="WP_114562513.1">
    <property type="nucleotide sequence ID" value="NZ_CP031124.1"/>
</dbReference>
<reference evidence="4" key="1">
    <citation type="submission" date="2018-07" db="EMBL/GenBank/DDBJ databases">
        <authorList>
            <person name="Kim H."/>
        </authorList>
    </citation>
    <scope>NUCLEOTIDE SEQUENCE [LARGE SCALE GENOMIC DNA]</scope>
    <source>
        <strain evidence="4">F02</strain>
    </source>
</reference>
<keyword evidence="2" id="KW-0812">Transmembrane</keyword>
<dbReference type="EMBL" id="CP031124">
    <property type="protein sequence ID" value="AXF85302.1"/>
    <property type="molecule type" value="Genomic_DNA"/>
</dbReference>
<evidence type="ECO:0000256" key="2">
    <source>
        <dbReference type="SAM" id="Phobius"/>
    </source>
</evidence>
<dbReference type="PANTHER" id="PTHR36838:SF3">
    <property type="entry name" value="TRANSPORTER AUXIN EFFLUX CARRIER EC FAMILY"/>
    <property type="match status" value="1"/>
</dbReference>
<accession>A0A345DAB4</accession>
<proteinExistence type="predicted"/>